<accession>A0ACC2CJZ4</accession>
<keyword evidence="2" id="KW-1185">Reference proteome</keyword>
<reference evidence="2" key="1">
    <citation type="journal article" date="2024" name="Proc. Natl. Acad. Sci. U.S.A.">
        <title>Extraordinary preservation of gene collinearity over three hundred million years revealed in homosporous lycophytes.</title>
        <authorList>
            <person name="Li C."/>
            <person name="Wickell D."/>
            <person name="Kuo L.Y."/>
            <person name="Chen X."/>
            <person name="Nie B."/>
            <person name="Liao X."/>
            <person name="Peng D."/>
            <person name="Ji J."/>
            <person name="Jenkins J."/>
            <person name="Williams M."/>
            <person name="Shu S."/>
            <person name="Plott C."/>
            <person name="Barry K."/>
            <person name="Rajasekar S."/>
            <person name="Grimwood J."/>
            <person name="Han X."/>
            <person name="Sun S."/>
            <person name="Hou Z."/>
            <person name="He W."/>
            <person name="Dai G."/>
            <person name="Sun C."/>
            <person name="Schmutz J."/>
            <person name="Leebens-Mack J.H."/>
            <person name="Li F.W."/>
            <person name="Wang L."/>
        </authorList>
    </citation>
    <scope>NUCLEOTIDE SEQUENCE [LARGE SCALE GENOMIC DNA]</scope>
    <source>
        <strain evidence="2">cv. PW_Plant_1</strain>
    </source>
</reference>
<gene>
    <name evidence="1" type="ORF">O6H91_10G101700</name>
</gene>
<dbReference type="EMBL" id="CM055101">
    <property type="protein sequence ID" value="KAJ7542340.1"/>
    <property type="molecule type" value="Genomic_DNA"/>
</dbReference>
<protein>
    <submittedName>
        <fullName evidence="1">Uncharacterized protein</fullName>
    </submittedName>
</protein>
<evidence type="ECO:0000313" key="1">
    <source>
        <dbReference type="EMBL" id="KAJ7542340.1"/>
    </source>
</evidence>
<organism evidence="1 2">
    <name type="scientific">Diphasiastrum complanatum</name>
    <name type="common">Issler's clubmoss</name>
    <name type="synonym">Lycopodium complanatum</name>
    <dbReference type="NCBI Taxonomy" id="34168"/>
    <lineage>
        <taxon>Eukaryota</taxon>
        <taxon>Viridiplantae</taxon>
        <taxon>Streptophyta</taxon>
        <taxon>Embryophyta</taxon>
        <taxon>Tracheophyta</taxon>
        <taxon>Lycopodiopsida</taxon>
        <taxon>Lycopodiales</taxon>
        <taxon>Lycopodiaceae</taxon>
        <taxon>Lycopodioideae</taxon>
        <taxon>Diphasiastrum</taxon>
    </lineage>
</organism>
<proteinExistence type="predicted"/>
<dbReference type="Proteomes" id="UP001162992">
    <property type="component" value="Chromosome 10"/>
</dbReference>
<evidence type="ECO:0000313" key="2">
    <source>
        <dbReference type="Proteomes" id="UP001162992"/>
    </source>
</evidence>
<sequence>MSWSIGAWSRRQALSCVAAASSSAVAVDLPFFSPFSPPALQLPVLGPSQHHHRILSAIGQRKKMSCNQPLSTPKFDKVEFSDDVWHETTSFRLFSYNILAQAYVKSTSFPHSPSSCLKWKARSQALLTRLLSFNADILCLQELDEYEYYKQRMEKQGYQSTYVKRSGKKRDGCGIFFKSERFEILEKQIIDYNDLVPPISPQNDDAAVECSKVDINDPNVRLKRDCVAIMAAFKCFKAPGFIIIVANTHLYWDPNWADVKLAQAKYLVSRLVGFQRELIDRYQKVPIVFLVGDFNSTPGDQVYNYLVSNEKDVMVVPPFISSSLQVMLAKDSIRGVADSSLENNHSTKLRASNNRVETIFFPLCSLYGKVAGEPSFTNCTPGFTGTLDYIFFCPSCCLRPKSILSLPSIDSIETVGGLPNHFHPSDHLPIGADLVIKL</sequence>
<name>A0ACC2CJZ4_DIPCM</name>
<comment type="caution">
    <text evidence="1">The sequence shown here is derived from an EMBL/GenBank/DDBJ whole genome shotgun (WGS) entry which is preliminary data.</text>
</comment>